<evidence type="ECO:0000256" key="1">
    <source>
        <dbReference type="ARBA" id="ARBA00001954"/>
    </source>
</evidence>
<feature type="region of interest" description="Disordered" evidence="7">
    <location>
        <begin position="188"/>
        <end position="226"/>
    </location>
</feature>
<dbReference type="SUPFAM" id="SSF51197">
    <property type="entry name" value="Clavaminate synthase-like"/>
    <property type="match status" value="1"/>
</dbReference>
<protein>
    <submittedName>
        <fullName evidence="8">Uncharacterized protein</fullName>
    </submittedName>
</protein>
<reference evidence="8" key="1">
    <citation type="submission" date="2023-10" db="EMBL/GenBank/DDBJ databases">
        <authorList>
            <person name="Chen Y."/>
            <person name="Shah S."/>
            <person name="Dougan E. K."/>
            <person name="Thang M."/>
            <person name="Chan C."/>
        </authorList>
    </citation>
    <scope>NUCLEOTIDE SEQUENCE [LARGE SCALE GENOMIC DNA]</scope>
</reference>
<keyword evidence="4" id="KW-0560">Oxidoreductase</keyword>
<sequence>MGELSRFFDVRAPMPCIIRNLPLFQRAVERWDCAYLARHMGSQLYHVFASGAQDRRFAYSFDERNEGGYEPASIAKACKMTFAEFVEGQRTQKDGNTYYLQTALLRYDDDKDGVITCARFDEDMEADLRSIDNGMVKKLQDLGSFGPISRNQLFVSFSDYLTAVHYDQQHNLFLQFVAPSACCSSTRPTCPPSTPTRCTTRWTGRPGSTWSAPTSRPSPEAAPCSAGAWRRCWNPGTCCADGSRRSAHPPSPPWNGGAGPAGAAKRPGSSREARPGAAAQLPLTSSPSGGQLGARHLARVFAPGFRGRGGFLPMSWFHHVHSLGPENISMNFWFYDSGALFSPGGVGWPLAAPSVVELSRHVEYFVAEQLGPLLVGPFMQWWLGDGHPPEDALLADRWRLMRNYILRRLSGLSSRNGGRVLAMLDPRRWQGLRHAAVAPRGALHGLRDEHRASELLGGLPELGLGVFRCSMPARAYRLLGRAIDAVPREKLRVFLECAEEALVLVKDGTDWGSDSTGGPEAYEGGPLFQREEARQMPRLILHCLEEICELAAARRVCVETVDNGLFANWLQVADACLFASDASAVQPRGGQHHSGRVSPFLWHCLPRQPCWILSGREREFNYGAAGEDLFRALFEAPEPPGAVDAPGTAAEDHEERQGGIGSARNQSTPNCPFVADRGLIALQAQGPEPPGAAGAQGTAAEERPFVVRQRYNVLLVNVFRGRFLCGPGAGRRRRLYGAAAARLLRPRAAAREACRRAVATIRFREGTVLVGVHKRVDNPGTARMQIAQVVPSTQAYILAVERLVAQRGCAEDFAVALATDDEAAVPLFRDAFGHRLLHRDVLRSTGGVNERQLPREVHGQEGRLSAGDAQDCLVDAMILAECDVMIHADSNVTIAAGIMNPDMEAVHIRDLVRDASPGGQFEAGRGIFDCDEYAVYSNEELDLAPGLRSRKIDSDLRCEKGGEFGTALNTDIFLALWAKVLDEGRFMLHGWTAKVDPDAVFLPNRLRSLLTRHSESPQGAYLNNCKMGMHGPVEVFSRNALQAFGRGKDHCLQHFTGLCSGPCKWGEDMFLDQCLWKVLNVTREFEWALLQEDHCDPPPGWQACNAPGIAAFHPFKTVKGYQECLGSASAVDAA</sequence>
<evidence type="ECO:0000256" key="7">
    <source>
        <dbReference type="SAM" id="MobiDB-lite"/>
    </source>
</evidence>
<dbReference type="Proteomes" id="UP001189429">
    <property type="component" value="Unassembled WGS sequence"/>
</dbReference>
<dbReference type="Gene3D" id="3.40.50.11350">
    <property type="match status" value="1"/>
</dbReference>
<feature type="compositionally biased region" description="Polar residues" evidence="7">
    <location>
        <begin position="208"/>
        <end position="217"/>
    </location>
</feature>
<evidence type="ECO:0000256" key="4">
    <source>
        <dbReference type="ARBA" id="ARBA00023002"/>
    </source>
</evidence>
<proteinExistence type="predicted"/>
<name>A0ABN9SXP8_9DINO</name>
<feature type="region of interest" description="Disordered" evidence="7">
    <location>
        <begin position="641"/>
        <end position="669"/>
    </location>
</feature>
<comment type="caution">
    <text evidence="8">The sequence shown here is derived from an EMBL/GenBank/DDBJ whole genome shotgun (WGS) entry which is preliminary data.</text>
</comment>
<dbReference type="Gene3D" id="2.60.120.10">
    <property type="entry name" value="Jelly Rolls"/>
    <property type="match status" value="1"/>
</dbReference>
<keyword evidence="5" id="KW-0408">Iron</keyword>
<dbReference type="InterPro" id="IPR014710">
    <property type="entry name" value="RmlC-like_jellyroll"/>
</dbReference>
<dbReference type="PANTHER" id="PTHR12461:SF106">
    <property type="entry name" value="BIFUNCTIONAL PEPTIDASE AND ARGINYL-HYDROXYLASE JMJD5"/>
    <property type="match status" value="1"/>
</dbReference>
<comment type="subcellular location">
    <subcellularLocation>
        <location evidence="2">Nucleus</location>
    </subcellularLocation>
</comment>
<evidence type="ECO:0000256" key="5">
    <source>
        <dbReference type="ARBA" id="ARBA00023004"/>
    </source>
</evidence>
<evidence type="ECO:0000256" key="2">
    <source>
        <dbReference type="ARBA" id="ARBA00004123"/>
    </source>
</evidence>
<gene>
    <name evidence="8" type="ORF">PCOR1329_LOCUS33565</name>
</gene>
<keyword evidence="9" id="KW-1185">Reference proteome</keyword>
<dbReference type="EMBL" id="CAUYUJ010014146">
    <property type="protein sequence ID" value="CAK0837354.1"/>
    <property type="molecule type" value="Genomic_DNA"/>
</dbReference>
<organism evidence="8 9">
    <name type="scientific">Prorocentrum cordatum</name>
    <dbReference type="NCBI Taxonomy" id="2364126"/>
    <lineage>
        <taxon>Eukaryota</taxon>
        <taxon>Sar</taxon>
        <taxon>Alveolata</taxon>
        <taxon>Dinophyceae</taxon>
        <taxon>Prorocentrales</taxon>
        <taxon>Prorocentraceae</taxon>
        <taxon>Prorocentrum</taxon>
    </lineage>
</organism>
<dbReference type="PANTHER" id="PTHR12461">
    <property type="entry name" value="HYPOXIA-INDUCIBLE FACTOR 1 ALPHA INHIBITOR-RELATED"/>
    <property type="match status" value="1"/>
</dbReference>
<evidence type="ECO:0000256" key="3">
    <source>
        <dbReference type="ARBA" id="ARBA00022723"/>
    </source>
</evidence>
<feature type="compositionally biased region" description="Low complexity" evidence="7">
    <location>
        <begin position="195"/>
        <end position="206"/>
    </location>
</feature>
<evidence type="ECO:0000256" key="6">
    <source>
        <dbReference type="ARBA" id="ARBA00023242"/>
    </source>
</evidence>
<evidence type="ECO:0000313" key="8">
    <source>
        <dbReference type="EMBL" id="CAK0837354.1"/>
    </source>
</evidence>
<comment type="cofactor">
    <cofactor evidence="1">
        <name>Fe(2+)</name>
        <dbReference type="ChEBI" id="CHEBI:29033"/>
    </cofactor>
</comment>
<keyword evidence="6" id="KW-0539">Nucleus</keyword>
<evidence type="ECO:0000313" key="9">
    <source>
        <dbReference type="Proteomes" id="UP001189429"/>
    </source>
</evidence>
<keyword evidence="3" id="KW-0479">Metal-binding</keyword>
<feature type="region of interest" description="Disordered" evidence="7">
    <location>
        <begin position="244"/>
        <end position="290"/>
    </location>
</feature>
<accession>A0ABN9SXP8</accession>